<feature type="region of interest" description="Disordered" evidence="7">
    <location>
        <begin position="1"/>
        <end position="24"/>
    </location>
</feature>
<evidence type="ECO:0000313" key="10">
    <source>
        <dbReference type="EMBL" id="TQL33091.1"/>
    </source>
</evidence>
<feature type="transmembrane region" description="Helical" evidence="8">
    <location>
        <begin position="367"/>
        <end position="391"/>
    </location>
</feature>
<dbReference type="PROSITE" id="PS50850">
    <property type="entry name" value="MFS"/>
    <property type="match status" value="1"/>
</dbReference>
<dbReference type="EMBL" id="VFOK01000001">
    <property type="protein sequence ID" value="TQL33091.1"/>
    <property type="molecule type" value="Genomic_DNA"/>
</dbReference>
<dbReference type="InterPro" id="IPR036259">
    <property type="entry name" value="MFS_trans_sf"/>
</dbReference>
<keyword evidence="3" id="KW-1003">Cell membrane</keyword>
<feature type="transmembrane region" description="Helical" evidence="8">
    <location>
        <begin position="330"/>
        <end position="347"/>
    </location>
</feature>
<evidence type="ECO:0000259" key="9">
    <source>
        <dbReference type="PROSITE" id="PS50850"/>
    </source>
</evidence>
<feature type="transmembrane region" description="Helical" evidence="8">
    <location>
        <begin position="34"/>
        <end position="54"/>
    </location>
</feature>
<comment type="subcellular location">
    <subcellularLocation>
        <location evidence="1">Cell membrane</location>
        <topology evidence="1">Multi-pass membrane protein</topology>
    </subcellularLocation>
</comment>
<dbReference type="Proteomes" id="UP000318336">
    <property type="component" value="Unassembled WGS sequence"/>
</dbReference>
<evidence type="ECO:0000256" key="5">
    <source>
        <dbReference type="ARBA" id="ARBA00022989"/>
    </source>
</evidence>
<feature type="domain" description="Major facilitator superfamily (MFS) profile" evidence="9">
    <location>
        <begin position="34"/>
        <end position="425"/>
    </location>
</feature>
<dbReference type="PANTHER" id="PTHR23517:SF13">
    <property type="entry name" value="MAJOR FACILITATOR SUPERFAMILY MFS_1"/>
    <property type="match status" value="1"/>
</dbReference>
<feature type="transmembrane region" description="Helical" evidence="8">
    <location>
        <begin position="101"/>
        <end position="120"/>
    </location>
</feature>
<keyword evidence="4 8" id="KW-0812">Transmembrane</keyword>
<evidence type="ECO:0000256" key="6">
    <source>
        <dbReference type="ARBA" id="ARBA00023136"/>
    </source>
</evidence>
<protein>
    <submittedName>
        <fullName evidence="10">Putative MFS family arabinose efflux permease</fullName>
    </submittedName>
</protein>
<reference evidence="10 11" key="1">
    <citation type="submission" date="2019-06" db="EMBL/GenBank/DDBJ databases">
        <title>Sequencing the genomes of 1000 actinobacteria strains.</title>
        <authorList>
            <person name="Klenk H.-P."/>
        </authorList>
    </citation>
    <scope>NUCLEOTIDE SEQUENCE [LARGE SCALE GENOMIC DNA]</scope>
    <source>
        <strain evidence="10 11">DSM 24617</strain>
    </source>
</reference>
<feature type="transmembrane region" description="Helical" evidence="8">
    <location>
        <begin position="66"/>
        <end position="89"/>
    </location>
</feature>
<accession>A0A542XB93</accession>
<dbReference type="PANTHER" id="PTHR23517">
    <property type="entry name" value="RESISTANCE PROTEIN MDTM, PUTATIVE-RELATED-RELATED"/>
    <property type="match status" value="1"/>
</dbReference>
<dbReference type="SUPFAM" id="SSF103473">
    <property type="entry name" value="MFS general substrate transporter"/>
    <property type="match status" value="1"/>
</dbReference>
<keyword evidence="6 8" id="KW-0472">Membrane</keyword>
<evidence type="ECO:0000256" key="7">
    <source>
        <dbReference type="SAM" id="MobiDB-lite"/>
    </source>
</evidence>
<feature type="compositionally biased region" description="Pro residues" evidence="7">
    <location>
        <begin position="1"/>
        <end position="12"/>
    </location>
</feature>
<feature type="transmembrane region" description="Helical" evidence="8">
    <location>
        <begin position="241"/>
        <end position="265"/>
    </location>
</feature>
<evidence type="ECO:0000256" key="8">
    <source>
        <dbReference type="SAM" id="Phobius"/>
    </source>
</evidence>
<evidence type="ECO:0000256" key="4">
    <source>
        <dbReference type="ARBA" id="ARBA00022692"/>
    </source>
</evidence>
<dbReference type="Gene3D" id="1.20.1250.20">
    <property type="entry name" value="MFS general substrate transporter like domains"/>
    <property type="match status" value="1"/>
</dbReference>
<feature type="transmembrane region" description="Helical" evidence="8">
    <location>
        <begin position="308"/>
        <end position="324"/>
    </location>
</feature>
<name>A0A542XB93_9MICO</name>
<dbReference type="OrthoDB" id="3177957at2"/>
<comment type="caution">
    <text evidence="10">The sequence shown here is derived from an EMBL/GenBank/DDBJ whole genome shotgun (WGS) entry which is preliminary data.</text>
</comment>
<evidence type="ECO:0000313" key="11">
    <source>
        <dbReference type="Proteomes" id="UP000318336"/>
    </source>
</evidence>
<dbReference type="InterPro" id="IPR011701">
    <property type="entry name" value="MFS"/>
</dbReference>
<dbReference type="Pfam" id="PF07690">
    <property type="entry name" value="MFS_1"/>
    <property type="match status" value="1"/>
</dbReference>
<gene>
    <name evidence="10" type="ORF">FB554_1225</name>
</gene>
<dbReference type="InterPro" id="IPR050171">
    <property type="entry name" value="MFS_Transporters"/>
</dbReference>
<keyword evidence="11" id="KW-1185">Reference proteome</keyword>
<proteinExistence type="predicted"/>
<evidence type="ECO:0000256" key="1">
    <source>
        <dbReference type="ARBA" id="ARBA00004651"/>
    </source>
</evidence>
<dbReference type="GO" id="GO:0005886">
    <property type="term" value="C:plasma membrane"/>
    <property type="evidence" value="ECO:0007669"/>
    <property type="project" value="UniProtKB-SubCell"/>
</dbReference>
<evidence type="ECO:0000256" key="2">
    <source>
        <dbReference type="ARBA" id="ARBA00022448"/>
    </source>
</evidence>
<dbReference type="AlphaFoldDB" id="A0A542XB93"/>
<dbReference type="GO" id="GO:0022857">
    <property type="term" value="F:transmembrane transporter activity"/>
    <property type="evidence" value="ECO:0007669"/>
    <property type="project" value="InterPro"/>
</dbReference>
<feature type="transmembrane region" description="Helical" evidence="8">
    <location>
        <begin position="277"/>
        <end position="296"/>
    </location>
</feature>
<feature type="transmembrane region" description="Helical" evidence="8">
    <location>
        <begin position="195"/>
        <end position="220"/>
    </location>
</feature>
<sequence length="425" mass="43751">MSAPPSQQPTPAVPADSRARAAEPARTGSARHGVGFWCVAFAFLVAMAFSTVPTPLYPLYMQADGFSTFTVTVVFAVYAVGVITSLILAGHVSDWVGRKRVLVTALALELVAAVVFLLSSALPALIVGRVVSGLGVGMLTATATAHLHELHSAHRPEASPQRFQIVSTAANIGGLGAGTLVAGCLAQWVDGPLRTPYAVFAGLLVLAIVAVLATPETVELRWGSRPYRPQRVSADHGDRPAYVAAAGAGIAAFSVFGLFTSVAPAFLAGELHRPSRALAGVIVFAVFAAAAAAQTLTGHLRENARQPLGLVLQALGLVVLVIGMRSTSLTAFLVGGIVTGIGSGVLFKDAVGKVVAMAAPDRRGEALAGLFLFSYLGLIVPVLGMGLAMLQLPATTVITWFAAIIIVLLAAIAALGARRQTTAQS</sequence>
<keyword evidence="2" id="KW-0813">Transport</keyword>
<dbReference type="RefSeq" id="WP_142005155.1">
    <property type="nucleotide sequence ID" value="NZ_CAJTBP010000001.1"/>
</dbReference>
<feature type="transmembrane region" description="Helical" evidence="8">
    <location>
        <begin position="397"/>
        <end position="417"/>
    </location>
</feature>
<organism evidence="10 11">
    <name type="scientific">Barrientosiimonas humi</name>
    <dbReference type="NCBI Taxonomy" id="999931"/>
    <lineage>
        <taxon>Bacteria</taxon>
        <taxon>Bacillati</taxon>
        <taxon>Actinomycetota</taxon>
        <taxon>Actinomycetes</taxon>
        <taxon>Micrococcales</taxon>
        <taxon>Dermacoccaceae</taxon>
        <taxon>Barrientosiimonas</taxon>
    </lineage>
</organism>
<keyword evidence="5 8" id="KW-1133">Transmembrane helix</keyword>
<dbReference type="InterPro" id="IPR020846">
    <property type="entry name" value="MFS_dom"/>
</dbReference>
<evidence type="ECO:0000256" key="3">
    <source>
        <dbReference type="ARBA" id="ARBA00022475"/>
    </source>
</evidence>